<proteinExistence type="predicted"/>
<dbReference type="InterPro" id="IPR015191">
    <property type="entry name" value="SelB_WHD4"/>
</dbReference>
<comment type="caution">
    <text evidence="2">The sequence shown here is derived from an EMBL/GenBank/DDBJ whole genome shotgun (WGS) entry which is preliminary data.</text>
</comment>
<dbReference type="AlphaFoldDB" id="A0A4U3LN54"/>
<dbReference type="EMBL" id="SZQA01000081">
    <property type="protein sequence ID" value="TKK77218.1"/>
    <property type="molecule type" value="Genomic_DNA"/>
</dbReference>
<feature type="non-terminal residue" evidence="2">
    <location>
        <position position="1"/>
    </location>
</feature>
<dbReference type="GO" id="GO:0003746">
    <property type="term" value="F:translation elongation factor activity"/>
    <property type="evidence" value="ECO:0007669"/>
    <property type="project" value="UniProtKB-KW"/>
</dbReference>
<dbReference type="InterPro" id="IPR036388">
    <property type="entry name" value="WH-like_DNA-bd_sf"/>
</dbReference>
<dbReference type="Gene3D" id="1.10.10.10">
    <property type="entry name" value="Winged helix-like DNA-binding domain superfamily/Winged helix DNA-binding domain"/>
    <property type="match status" value="1"/>
</dbReference>
<keyword evidence="2" id="KW-0648">Protein biosynthesis</keyword>
<gene>
    <name evidence="2" type="ORF">FDA94_38250</name>
</gene>
<organism evidence="2 3">
    <name type="scientific">Herbidospora galbida</name>
    <dbReference type="NCBI Taxonomy" id="2575442"/>
    <lineage>
        <taxon>Bacteria</taxon>
        <taxon>Bacillati</taxon>
        <taxon>Actinomycetota</taxon>
        <taxon>Actinomycetes</taxon>
        <taxon>Streptosporangiales</taxon>
        <taxon>Streptosporangiaceae</taxon>
        <taxon>Herbidospora</taxon>
    </lineage>
</organism>
<dbReference type="GO" id="GO:0001514">
    <property type="term" value="P:selenocysteine incorporation"/>
    <property type="evidence" value="ECO:0007669"/>
    <property type="project" value="InterPro"/>
</dbReference>
<protein>
    <submittedName>
        <fullName evidence="2">Selenocysteine-specific translation elongation factor</fullName>
    </submittedName>
</protein>
<dbReference type="Proteomes" id="UP000308705">
    <property type="component" value="Unassembled WGS sequence"/>
</dbReference>
<keyword evidence="3" id="KW-1185">Reference proteome</keyword>
<dbReference type="InterPro" id="IPR036390">
    <property type="entry name" value="WH_DNA-bd_sf"/>
</dbReference>
<sequence>PGVVLPPGAVEEAASVLARLPRPFTVAQARTALNTSRRVVVPLLEHLDRVGITRRQDTSGSRTFL</sequence>
<dbReference type="RefSeq" id="WP_170991316.1">
    <property type="nucleotide sequence ID" value="NZ_SZQA01000081.1"/>
</dbReference>
<evidence type="ECO:0000313" key="2">
    <source>
        <dbReference type="EMBL" id="TKK77218.1"/>
    </source>
</evidence>
<dbReference type="GO" id="GO:0005737">
    <property type="term" value="C:cytoplasm"/>
    <property type="evidence" value="ECO:0007669"/>
    <property type="project" value="InterPro"/>
</dbReference>
<evidence type="ECO:0000313" key="3">
    <source>
        <dbReference type="Proteomes" id="UP000308705"/>
    </source>
</evidence>
<evidence type="ECO:0000259" key="1">
    <source>
        <dbReference type="Pfam" id="PF09107"/>
    </source>
</evidence>
<accession>A0A4U3LN54</accession>
<keyword evidence="2" id="KW-0251">Elongation factor</keyword>
<feature type="domain" description="Elongation factor SelB fourth winged-helix" evidence="1">
    <location>
        <begin position="17"/>
        <end position="57"/>
    </location>
</feature>
<dbReference type="GO" id="GO:0003723">
    <property type="term" value="F:RNA binding"/>
    <property type="evidence" value="ECO:0007669"/>
    <property type="project" value="InterPro"/>
</dbReference>
<dbReference type="SUPFAM" id="SSF46785">
    <property type="entry name" value="Winged helix' DNA-binding domain"/>
    <property type="match status" value="1"/>
</dbReference>
<dbReference type="Pfam" id="PF09107">
    <property type="entry name" value="WHD_3rd_SelB"/>
    <property type="match status" value="1"/>
</dbReference>
<dbReference type="GO" id="GO:0005525">
    <property type="term" value="F:GTP binding"/>
    <property type="evidence" value="ECO:0007669"/>
    <property type="project" value="InterPro"/>
</dbReference>
<name>A0A4U3LN54_9ACTN</name>
<reference evidence="2 3" key="1">
    <citation type="submission" date="2019-04" db="EMBL/GenBank/DDBJ databases">
        <title>Herbidospora sp. NEAU-GS14.nov., a novel actinomycete isolated from soil.</title>
        <authorList>
            <person name="Han L."/>
        </authorList>
    </citation>
    <scope>NUCLEOTIDE SEQUENCE [LARGE SCALE GENOMIC DNA]</scope>
    <source>
        <strain evidence="2 3">NEAU-GS14</strain>
    </source>
</reference>